<dbReference type="GO" id="GO:0003700">
    <property type="term" value="F:DNA-binding transcription factor activity"/>
    <property type="evidence" value="ECO:0007669"/>
    <property type="project" value="TreeGrafter"/>
</dbReference>
<dbReference type="Gene3D" id="1.10.10.60">
    <property type="entry name" value="Homeodomain-like"/>
    <property type="match status" value="1"/>
</dbReference>
<dbReference type="EMBL" id="CAEZVB010000013">
    <property type="protein sequence ID" value="CAB4617296.1"/>
    <property type="molecule type" value="Genomic_DNA"/>
</dbReference>
<keyword evidence="2" id="KW-0238">DNA-binding</keyword>
<dbReference type="InterPro" id="IPR050109">
    <property type="entry name" value="HTH-type_TetR-like_transc_reg"/>
</dbReference>
<dbReference type="AlphaFoldDB" id="A0A6J6HW66"/>
<feature type="domain" description="HTH tetR-type" evidence="5">
    <location>
        <begin position="23"/>
        <end position="83"/>
    </location>
</feature>
<sequence>MEGEGPTMTTHPDLRPVAGRPPVTTHDELCQIGLHLFVNQGFDNTSVDDIALTAGISRRTFFRYYESKADVVWGDFDDALSGLKSNLHAIPRSVPLMDALRQAVVAFNALAPDQVAPHRARMQLILSVPALTARSSIRYAQWRAVIEEFAADRLSLPSDHLIPRSIGHTALGAALAAHEQWLQDESSDLSALLDLAFTALANGFKEVT</sequence>
<dbReference type="PANTHER" id="PTHR30055:SF238">
    <property type="entry name" value="MYCOFACTOCIN BIOSYNTHESIS TRANSCRIPTIONAL REGULATOR MFTR-RELATED"/>
    <property type="match status" value="1"/>
</dbReference>
<dbReference type="PROSITE" id="PS50977">
    <property type="entry name" value="HTH_TETR_2"/>
    <property type="match status" value="1"/>
</dbReference>
<dbReference type="InterPro" id="IPR023851">
    <property type="entry name" value="Tscrpt_reg_TetR-type"/>
</dbReference>
<dbReference type="NCBIfam" id="TIGR03968">
    <property type="entry name" value="mycofact_TetR"/>
    <property type="match status" value="1"/>
</dbReference>
<evidence type="ECO:0000313" key="6">
    <source>
        <dbReference type="EMBL" id="CAB4617296.1"/>
    </source>
</evidence>
<reference evidence="6" key="1">
    <citation type="submission" date="2020-05" db="EMBL/GenBank/DDBJ databases">
        <authorList>
            <person name="Chiriac C."/>
            <person name="Salcher M."/>
            <person name="Ghai R."/>
            <person name="Kavagutti S V."/>
        </authorList>
    </citation>
    <scope>NUCLEOTIDE SEQUENCE</scope>
</reference>
<gene>
    <name evidence="6" type="ORF">UFOPK1908_00477</name>
</gene>
<dbReference type="Pfam" id="PF00440">
    <property type="entry name" value="TetR_N"/>
    <property type="match status" value="1"/>
</dbReference>
<feature type="region of interest" description="Disordered" evidence="4">
    <location>
        <begin position="1"/>
        <end position="20"/>
    </location>
</feature>
<protein>
    <submittedName>
        <fullName evidence="6">Unannotated protein</fullName>
    </submittedName>
</protein>
<dbReference type="SUPFAM" id="SSF46689">
    <property type="entry name" value="Homeodomain-like"/>
    <property type="match status" value="1"/>
</dbReference>
<organism evidence="6">
    <name type="scientific">freshwater metagenome</name>
    <dbReference type="NCBI Taxonomy" id="449393"/>
    <lineage>
        <taxon>unclassified sequences</taxon>
        <taxon>metagenomes</taxon>
        <taxon>ecological metagenomes</taxon>
    </lineage>
</organism>
<dbReference type="PANTHER" id="PTHR30055">
    <property type="entry name" value="HTH-TYPE TRANSCRIPTIONAL REGULATOR RUTR"/>
    <property type="match status" value="1"/>
</dbReference>
<proteinExistence type="predicted"/>
<evidence type="ECO:0000256" key="1">
    <source>
        <dbReference type="ARBA" id="ARBA00023015"/>
    </source>
</evidence>
<dbReference type="Gene3D" id="1.10.357.10">
    <property type="entry name" value="Tetracycline Repressor, domain 2"/>
    <property type="match status" value="1"/>
</dbReference>
<dbReference type="Pfam" id="PF17754">
    <property type="entry name" value="TetR_C_14"/>
    <property type="match status" value="1"/>
</dbReference>
<dbReference type="InterPro" id="IPR041347">
    <property type="entry name" value="MftR_C"/>
</dbReference>
<evidence type="ECO:0000259" key="5">
    <source>
        <dbReference type="PROSITE" id="PS50977"/>
    </source>
</evidence>
<name>A0A6J6HW66_9ZZZZ</name>
<dbReference type="InterPro" id="IPR009057">
    <property type="entry name" value="Homeodomain-like_sf"/>
</dbReference>
<evidence type="ECO:0000256" key="2">
    <source>
        <dbReference type="ARBA" id="ARBA00023125"/>
    </source>
</evidence>
<evidence type="ECO:0000256" key="3">
    <source>
        <dbReference type="ARBA" id="ARBA00023163"/>
    </source>
</evidence>
<dbReference type="GO" id="GO:0000976">
    <property type="term" value="F:transcription cis-regulatory region binding"/>
    <property type="evidence" value="ECO:0007669"/>
    <property type="project" value="TreeGrafter"/>
</dbReference>
<accession>A0A6J6HW66</accession>
<dbReference type="InterPro" id="IPR001647">
    <property type="entry name" value="HTH_TetR"/>
</dbReference>
<keyword evidence="1" id="KW-0805">Transcription regulation</keyword>
<keyword evidence="3" id="KW-0804">Transcription</keyword>
<evidence type="ECO:0000256" key="4">
    <source>
        <dbReference type="SAM" id="MobiDB-lite"/>
    </source>
</evidence>